<dbReference type="InterPro" id="IPR011697">
    <property type="entry name" value="Peptidase_C26"/>
</dbReference>
<dbReference type="Proteomes" id="UP000250088">
    <property type="component" value="Chromosome"/>
</dbReference>
<dbReference type="GO" id="GO:0016811">
    <property type="term" value="F:hydrolase activity, acting on carbon-nitrogen (but not peptide) bonds, in linear amides"/>
    <property type="evidence" value="ECO:0007669"/>
    <property type="project" value="InterPro"/>
</dbReference>
<dbReference type="EMBL" id="CP019893">
    <property type="protein sequence ID" value="ARS90820.1"/>
    <property type="molecule type" value="Genomic_DNA"/>
</dbReference>
<proteinExistence type="predicted"/>
<protein>
    <submittedName>
        <fullName evidence="1">Uncharacterized protein</fullName>
    </submittedName>
</protein>
<dbReference type="SUPFAM" id="SSF52317">
    <property type="entry name" value="Class I glutamine amidotransferase-like"/>
    <property type="match status" value="1"/>
</dbReference>
<sequence length="218" mass="24445">MTRPRIGLTQRVYEVEAYEERRDCLDQRWGPFVQSFGLDPVPLPNRVEDVAGYVDRLELDGVVVTGGNDFAHLEDGTNVAPERDEFERTLLEAAIDRNLPVLGVCRGLQLLNLHFGGSLRDVDGHVAKEHELEVDPNATALEDVPRTIPVNSYHGYGIGEDDLGDGLRVCGHVSDGTIEWVEHDRYPITGIMWHPERESPSSGLDRRIIRSRLPTETV</sequence>
<organism evidence="1 2">
    <name type="scientific">Natrarchaeobaculum aegyptiacum</name>
    <dbReference type="NCBI Taxonomy" id="745377"/>
    <lineage>
        <taxon>Archaea</taxon>
        <taxon>Methanobacteriati</taxon>
        <taxon>Methanobacteriota</taxon>
        <taxon>Stenosarchaea group</taxon>
        <taxon>Halobacteria</taxon>
        <taxon>Halobacteriales</taxon>
        <taxon>Natrialbaceae</taxon>
        <taxon>Natrarchaeobaculum</taxon>
    </lineage>
</organism>
<evidence type="ECO:0000313" key="1">
    <source>
        <dbReference type="EMBL" id="ARS90820.1"/>
    </source>
</evidence>
<dbReference type="PROSITE" id="PS51273">
    <property type="entry name" value="GATASE_TYPE_1"/>
    <property type="match status" value="1"/>
</dbReference>
<name>A0A2Z2HUH8_9EURY</name>
<dbReference type="InterPro" id="IPR044668">
    <property type="entry name" value="PuuD-like"/>
</dbReference>
<dbReference type="PANTHER" id="PTHR43235:SF1">
    <property type="entry name" value="GLUTAMINE AMIDOTRANSFERASE PB2B2.05-RELATED"/>
    <property type="match status" value="1"/>
</dbReference>
<dbReference type="RefSeq" id="WP_086889186.1">
    <property type="nucleotide sequence ID" value="NZ_CP019893.1"/>
</dbReference>
<dbReference type="Pfam" id="PF07722">
    <property type="entry name" value="Peptidase_C26"/>
    <property type="match status" value="1"/>
</dbReference>
<dbReference type="KEGG" id="naj:B1756_14545"/>
<dbReference type="Gene3D" id="3.40.50.880">
    <property type="match status" value="1"/>
</dbReference>
<keyword evidence="2" id="KW-1185">Reference proteome</keyword>
<dbReference type="AlphaFoldDB" id="A0A2Z2HUH8"/>
<dbReference type="GO" id="GO:0005829">
    <property type="term" value="C:cytosol"/>
    <property type="evidence" value="ECO:0007669"/>
    <property type="project" value="TreeGrafter"/>
</dbReference>
<dbReference type="GeneID" id="32895317"/>
<gene>
    <name evidence="1" type="ORF">B1756_14545</name>
</gene>
<dbReference type="CDD" id="cd01745">
    <property type="entry name" value="GATase1_2"/>
    <property type="match status" value="1"/>
</dbReference>
<reference evidence="2" key="1">
    <citation type="submission" date="2017-02" db="EMBL/GenBank/DDBJ databases">
        <title>Natronthermophilus aegyptiacus gen. nov.,sp. nov., an aerobic, extremely halophilic alkalithermophilic archaeon isolated from the athalassohaline Wadi An Natrun, Egypt.</title>
        <authorList>
            <person name="Zhao B."/>
        </authorList>
    </citation>
    <scope>NUCLEOTIDE SEQUENCE [LARGE SCALE GENOMIC DNA]</scope>
    <source>
        <strain evidence="2">JW/NM-HA 15</strain>
    </source>
</reference>
<accession>A0A2Z2HUH8</accession>
<evidence type="ECO:0000313" key="2">
    <source>
        <dbReference type="Proteomes" id="UP000250088"/>
    </source>
</evidence>
<dbReference type="InterPro" id="IPR029062">
    <property type="entry name" value="Class_I_gatase-like"/>
</dbReference>
<dbReference type="PANTHER" id="PTHR43235">
    <property type="entry name" value="GLUTAMINE AMIDOTRANSFERASE PB2B2.05-RELATED"/>
    <property type="match status" value="1"/>
</dbReference>
<dbReference type="OrthoDB" id="3321at2157"/>